<reference evidence="8" key="1">
    <citation type="submission" date="2021-09" db="EMBL/GenBank/DDBJ databases">
        <authorList>
            <consortium name="AG Swart"/>
            <person name="Singh M."/>
            <person name="Singh A."/>
            <person name="Seah K."/>
            <person name="Emmerich C."/>
        </authorList>
    </citation>
    <scope>NUCLEOTIDE SEQUENCE</scope>
    <source>
        <strain evidence="8">ATCC30299</strain>
    </source>
</reference>
<organism evidence="8 9">
    <name type="scientific">Blepharisma stoltei</name>
    <dbReference type="NCBI Taxonomy" id="1481888"/>
    <lineage>
        <taxon>Eukaryota</taxon>
        <taxon>Sar</taxon>
        <taxon>Alveolata</taxon>
        <taxon>Ciliophora</taxon>
        <taxon>Postciliodesmatophora</taxon>
        <taxon>Heterotrichea</taxon>
        <taxon>Heterotrichida</taxon>
        <taxon>Blepharismidae</taxon>
        <taxon>Blepharisma</taxon>
    </lineage>
</organism>
<keyword evidence="6" id="KW-0067">ATP-binding</keyword>
<dbReference type="GO" id="GO:0005829">
    <property type="term" value="C:cytosol"/>
    <property type="evidence" value="ECO:0007669"/>
    <property type="project" value="TreeGrafter"/>
</dbReference>
<evidence type="ECO:0000256" key="3">
    <source>
        <dbReference type="ARBA" id="ARBA00022679"/>
    </source>
</evidence>
<dbReference type="FunFam" id="3.30.63.10:FF:000002">
    <property type="entry name" value="Guanylate kinase 1"/>
    <property type="match status" value="1"/>
</dbReference>
<dbReference type="FunFam" id="3.40.50.300:FF:000776">
    <property type="entry name" value="Guanylate kinase 2"/>
    <property type="match status" value="1"/>
</dbReference>
<evidence type="ECO:0000313" key="9">
    <source>
        <dbReference type="Proteomes" id="UP001162131"/>
    </source>
</evidence>
<protein>
    <recommendedName>
        <fullName evidence="2">guanylate kinase</fullName>
        <ecNumber evidence="2">2.7.4.8</ecNumber>
    </recommendedName>
</protein>
<dbReference type="SMART" id="SM00072">
    <property type="entry name" value="GuKc"/>
    <property type="match status" value="1"/>
</dbReference>
<dbReference type="NCBIfam" id="TIGR03263">
    <property type="entry name" value="guanyl_kin"/>
    <property type="match status" value="1"/>
</dbReference>
<dbReference type="InterPro" id="IPR020590">
    <property type="entry name" value="Guanylate_kinase_CS"/>
</dbReference>
<evidence type="ECO:0000256" key="5">
    <source>
        <dbReference type="ARBA" id="ARBA00022777"/>
    </source>
</evidence>
<comment type="caution">
    <text evidence="8">The sequence shown here is derived from an EMBL/GenBank/DDBJ whole genome shotgun (WGS) entry which is preliminary data.</text>
</comment>
<evidence type="ECO:0000256" key="4">
    <source>
        <dbReference type="ARBA" id="ARBA00022741"/>
    </source>
</evidence>
<dbReference type="CDD" id="cd00071">
    <property type="entry name" value="GMPK"/>
    <property type="match status" value="1"/>
</dbReference>
<dbReference type="InterPro" id="IPR008145">
    <property type="entry name" value="GK/Ca_channel_bsu"/>
</dbReference>
<evidence type="ECO:0000259" key="7">
    <source>
        <dbReference type="PROSITE" id="PS50052"/>
    </source>
</evidence>
<accession>A0AAU9JJU7</accession>
<keyword evidence="4" id="KW-0547">Nucleotide-binding</keyword>
<sequence>MKTSLELYARYSSALRIKAFPPHVLTPNLYSYYSTHHHPKLTLEPFHSSIKQYFKFYDKVLHHTHISSLLDSNFFTQTRKDYLKPLAIVGPSGVGKSTLITKMIENFQSNFEFSVSSTTRKPRNGETHGVEYYFLTREEFMEQVKKGEFVEWAEVHGNFYGTSKKAIENIQKKGKICIMDIDVQGVKTISKSGLQINSIFVQPKSTEQLVQRLRSRGKDSEEAIAIRAKNADSEMTFAASNQHLFRKFLVNDDINIASDELQDCILQLYQHIDIQNLVPSA</sequence>
<dbReference type="Gene3D" id="3.40.50.300">
    <property type="entry name" value="P-loop containing nucleotide triphosphate hydrolases"/>
    <property type="match status" value="1"/>
</dbReference>
<keyword evidence="9" id="KW-1185">Reference proteome</keyword>
<dbReference type="PROSITE" id="PS50052">
    <property type="entry name" value="GUANYLATE_KINASE_2"/>
    <property type="match status" value="1"/>
</dbReference>
<proteinExistence type="inferred from homology"/>
<dbReference type="InterPro" id="IPR017665">
    <property type="entry name" value="Guanylate_kinase"/>
</dbReference>
<comment type="similarity">
    <text evidence="1">Belongs to the guanylate kinase family.</text>
</comment>
<gene>
    <name evidence="8" type="ORF">BSTOLATCC_MIC40940</name>
</gene>
<dbReference type="InterPro" id="IPR027417">
    <property type="entry name" value="P-loop_NTPase"/>
</dbReference>
<dbReference type="SUPFAM" id="SSF52540">
    <property type="entry name" value="P-loop containing nucleoside triphosphate hydrolases"/>
    <property type="match status" value="1"/>
</dbReference>
<dbReference type="Pfam" id="PF00625">
    <property type="entry name" value="Guanylate_kin"/>
    <property type="match status" value="1"/>
</dbReference>
<dbReference type="PROSITE" id="PS00856">
    <property type="entry name" value="GUANYLATE_KINASE_1"/>
    <property type="match status" value="1"/>
</dbReference>
<dbReference type="AlphaFoldDB" id="A0AAU9JJU7"/>
<evidence type="ECO:0000313" key="8">
    <source>
        <dbReference type="EMBL" id="CAG9326515.1"/>
    </source>
</evidence>
<evidence type="ECO:0000256" key="1">
    <source>
        <dbReference type="ARBA" id="ARBA00005790"/>
    </source>
</evidence>
<dbReference type="PANTHER" id="PTHR23117">
    <property type="entry name" value="GUANYLATE KINASE-RELATED"/>
    <property type="match status" value="1"/>
</dbReference>
<evidence type="ECO:0000256" key="2">
    <source>
        <dbReference type="ARBA" id="ARBA00012961"/>
    </source>
</evidence>
<dbReference type="InterPro" id="IPR008144">
    <property type="entry name" value="Guanylate_kin-like_dom"/>
</dbReference>
<feature type="domain" description="Guanylate kinase-like" evidence="7">
    <location>
        <begin position="83"/>
        <end position="266"/>
    </location>
</feature>
<dbReference type="PANTHER" id="PTHR23117:SF13">
    <property type="entry name" value="GUANYLATE KINASE"/>
    <property type="match status" value="1"/>
</dbReference>
<evidence type="ECO:0000256" key="6">
    <source>
        <dbReference type="ARBA" id="ARBA00022840"/>
    </source>
</evidence>
<keyword evidence="5" id="KW-0418">Kinase</keyword>
<name>A0AAU9JJU7_9CILI</name>
<dbReference type="GO" id="GO:0004385">
    <property type="term" value="F:GMP kinase activity"/>
    <property type="evidence" value="ECO:0007669"/>
    <property type="project" value="UniProtKB-EC"/>
</dbReference>
<dbReference type="GO" id="GO:0005524">
    <property type="term" value="F:ATP binding"/>
    <property type="evidence" value="ECO:0007669"/>
    <property type="project" value="UniProtKB-KW"/>
</dbReference>
<keyword evidence="3" id="KW-0808">Transferase</keyword>
<dbReference type="Proteomes" id="UP001162131">
    <property type="component" value="Unassembled WGS sequence"/>
</dbReference>
<dbReference type="EC" id="2.7.4.8" evidence="2"/>
<dbReference type="EMBL" id="CAJZBQ010000040">
    <property type="protein sequence ID" value="CAG9326515.1"/>
    <property type="molecule type" value="Genomic_DNA"/>
</dbReference>